<organism evidence="2 3">
    <name type="scientific">Chryseotalea sanaruensis</name>
    <dbReference type="NCBI Taxonomy" id="2482724"/>
    <lineage>
        <taxon>Bacteria</taxon>
        <taxon>Pseudomonadati</taxon>
        <taxon>Bacteroidota</taxon>
        <taxon>Cytophagia</taxon>
        <taxon>Cytophagales</taxon>
        <taxon>Chryseotaleaceae</taxon>
        <taxon>Chryseotalea</taxon>
    </lineage>
</organism>
<reference evidence="2 3" key="1">
    <citation type="submission" date="2018-11" db="EMBL/GenBank/DDBJ databases">
        <title>Chryseotalea sanarue gen. nov., sp., nov., a member of the family Cytophagaceae, isolated from a brackish lake in Hamamatsu Japan.</title>
        <authorList>
            <person name="Maejima Y."/>
            <person name="Iino T."/>
            <person name="Muraguchi Y."/>
            <person name="Fukuda K."/>
            <person name="Ohkuma M."/>
            <person name="Moriuchi R."/>
            <person name="Dohra H."/>
            <person name="Kimbara K."/>
            <person name="Shintani M."/>
        </authorList>
    </citation>
    <scope>NUCLEOTIDE SEQUENCE [LARGE SCALE GENOMIC DNA]</scope>
    <source>
        <strain evidence="2 3">Ys</strain>
    </source>
</reference>
<protein>
    <submittedName>
        <fullName evidence="2">Uncharacterized protein</fullName>
    </submittedName>
</protein>
<proteinExistence type="predicted"/>
<feature type="region of interest" description="Disordered" evidence="1">
    <location>
        <begin position="67"/>
        <end position="94"/>
    </location>
</feature>
<comment type="caution">
    <text evidence="2">The sequence shown here is derived from an EMBL/GenBank/DDBJ whole genome shotgun (WGS) entry which is preliminary data.</text>
</comment>
<dbReference type="AlphaFoldDB" id="A0A401U7X5"/>
<gene>
    <name evidence="2" type="ORF">SanaruYs_12130</name>
</gene>
<feature type="compositionally biased region" description="Polar residues" evidence="1">
    <location>
        <begin position="68"/>
        <end position="87"/>
    </location>
</feature>
<keyword evidence="3" id="KW-1185">Reference proteome</keyword>
<dbReference type="Proteomes" id="UP000288227">
    <property type="component" value="Unassembled WGS sequence"/>
</dbReference>
<evidence type="ECO:0000313" key="2">
    <source>
        <dbReference type="EMBL" id="GCC50994.1"/>
    </source>
</evidence>
<accession>A0A401U7X5</accession>
<sequence>MISSAAIAQDLIIKKDGSEISAKVVEVEDLKVRYRRFDQGTTGPIYSLAKADIFMIRYEDGTKDVFGASQTGITSPTQTPAPANTAEQPVKTAPVQTNTTSVLSAMPQNTYSPASSSGATSSRFFVSYAPGTFADLGISMGTLSDKGALYFTGRFSSNSFGEVSIYEMTDADGIDDDFWIWDYTGNYEYRRGSFLVGYMANMGGNLDGTSIHGYFGVGYGYANYMYEYEQIGSSGTSYGYELIKYTDVSKSSVEAEFGMLVDFNGFNLSIGYSTLAFSEGMLTFGVGLSFKR</sequence>
<dbReference type="EMBL" id="BHXQ01000002">
    <property type="protein sequence ID" value="GCC50994.1"/>
    <property type="molecule type" value="Genomic_DNA"/>
</dbReference>
<evidence type="ECO:0000313" key="3">
    <source>
        <dbReference type="Proteomes" id="UP000288227"/>
    </source>
</evidence>
<name>A0A401U7X5_9BACT</name>
<evidence type="ECO:0000256" key="1">
    <source>
        <dbReference type="SAM" id="MobiDB-lite"/>
    </source>
</evidence>